<dbReference type="GO" id="GO:0005737">
    <property type="term" value="C:cytoplasm"/>
    <property type="evidence" value="ECO:0007669"/>
    <property type="project" value="TreeGrafter"/>
</dbReference>
<evidence type="ECO:0000256" key="2">
    <source>
        <dbReference type="PROSITE-ProRule" id="PRU00176"/>
    </source>
</evidence>
<dbReference type="OrthoDB" id="5596538at2759"/>
<dbReference type="SMART" id="SM00360">
    <property type="entry name" value="RRM"/>
    <property type="match status" value="3"/>
</dbReference>
<dbReference type="GO" id="GO:0006396">
    <property type="term" value="P:RNA processing"/>
    <property type="evidence" value="ECO:0007669"/>
    <property type="project" value="InterPro"/>
</dbReference>
<proteinExistence type="predicted"/>
<keyword evidence="1 2" id="KW-0694">RNA-binding</keyword>
<reference evidence="5 6" key="1">
    <citation type="journal article" date="2018" name="MBio">
        <title>Comparative Genomics Reveals the Core Gene Toolbox for the Fungus-Insect Symbiosis.</title>
        <authorList>
            <person name="Wang Y."/>
            <person name="Stata M."/>
            <person name="Wang W."/>
            <person name="Stajich J.E."/>
            <person name="White M.M."/>
            <person name="Moncalvo J.M."/>
        </authorList>
    </citation>
    <scope>NUCLEOTIDE SEQUENCE [LARGE SCALE GENOMIC DNA]</scope>
    <source>
        <strain evidence="5 6">SWE-8-4</strain>
    </source>
</reference>
<keyword evidence="6" id="KW-1185">Reference proteome</keyword>
<sequence length="1065" mass="124041">MKNTKENNNIDNNTHESSELNHLKRDHYNYDNYLKEFYEAQENRDLCRIREILSFMKQHLALPIDLWKSWIKSESTLSPEPNSVNELKHILSLYDQALEEYLDIDLCLEYINFIEEIEPRLLIGVFEINENQNEWIEGWKSIQWDRVISATEKHYMYSHKVWNEIFQLKKKAAQDAQDSNLKDILIQELHALLLDRLAVPHQELAETYSMYSMYVTEYMEESYEQIMIQVNSIKENTQKRSIIRENHERKLQKVSSDNFDPIDSFNCWVNYLKAVTFENSAGLEINVNNASEISTIAERMLVIHFNNPKAWLYYLNLMKKLNAVSDRIQSIMNRATRNCPWSGELWGCMLYTFPNCDQIFETVIQNKALNYSPNEMTLFLLARINIEKCLFIQKEASEDSLRNTCANCISALYKEKAILVWEKSPKNYKKLTYFWLQYTQFVKNYVSIDKARHIFISAISSILKTVKNSNNLQEEQLYFNCEEIFNSLLSMEYENGDLDNILNSNSEIELCKNKIANHLYHLRQEEQTGVIAYYEDQKIYTPEDSNTKNAVKRERDDKDSQKISDAPMSIKKIKQGDKTINMENNITSELLENYTVCVSPLISKATVPQLEKHFSTCGPIRKCQIVSGFSSTGTYCPIKICHISFQSANGVINALLQNNTTNIDFGDPKFLFNIKIELVNTVNSFNKAKQILSTLVIDHIPKNINQKELKDALEKITSFCDFKYIEGKIENSVYLTVFSKFEQNMGLKKLCESYLSELNLQLNVNIFDRSLDKHKANFNYSQETTIYVTNIDYKTTLETLVKFFEEYLGSDFFIIDYMTDKNNKFLGQAMVYFNNKETVDLALKLHDFELDSRKLCIKSALTLENFTLPLCETTTGHDDKETDLKIQQPKFEKNKSLSTVRITGFSQNTSILMLKDISSQIVKVDRIHKNKVGNKIFIDTYNYDDANSLVNKLNGMFIGNSKIRASHVIENFSNDTGLNHTNTANKYKFHENKPADKATLFTPRQKMNILPRNAILKNKDKSQPIIDKIEKTDKNCVDQIMEENTEASDLKPKTNDDFRNMFLSK</sequence>
<name>A0A2T9YQZ2_9FUNG</name>
<dbReference type="GO" id="GO:0003729">
    <property type="term" value="F:mRNA binding"/>
    <property type="evidence" value="ECO:0007669"/>
    <property type="project" value="TreeGrafter"/>
</dbReference>
<dbReference type="Pfam" id="PF00076">
    <property type="entry name" value="RRM_1"/>
    <property type="match status" value="1"/>
</dbReference>
<dbReference type="CDD" id="cd00590">
    <property type="entry name" value="RRM_SF"/>
    <property type="match status" value="1"/>
</dbReference>
<dbReference type="PROSITE" id="PS50102">
    <property type="entry name" value="RRM"/>
    <property type="match status" value="1"/>
</dbReference>
<dbReference type="InterPro" id="IPR003107">
    <property type="entry name" value="HAT"/>
</dbReference>
<organism evidence="5 6">
    <name type="scientific">Smittium simulii</name>
    <dbReference type="NCBI Taxonomy" id="133385"/>
    <lineage>
        <taxon>Eukaryota</taxon>
        <taxon>Fungi</taxon>
        <taxon>Fungi incertae sedis</taxon>
        <taxon>Zoopagomycota</taxon>
        <taxon>Kickxellomycotina</taxon>
        <taxon>Harpellomycetes</taxon>
        <taxon>Harpellales</taxon>
        <taxon>Legeriomycetaceae</taxon>
        <taxon>Smittium</taxon>
    </lineage>
</organism>
<evidence type="ECO:0000313" key="6">
    <source>
        <dbReference type="Proteomes" id="UP000245383"/>
    </source>
</evidence>
<dbReference type="InterPro" id="IPR012677">
    <property type="entry name" value="Nucleotide-bd_a/b_plait_sf"/>
</dbReference>
<evidence type="ECO:0000256" key="3">
    <source>
        <dbReference type="SAM" id="MobiDB-lite"/>
    </source>
</evidence>
<dbReference type="InterPro" id="IPR000504">
    <property type="entry name" value="RRM_dom"/>
</dbReference>
<feature type="domain" description="RRM" evidence="4">
    <location>
        <begin position="784"/>
        <end position="862"/>
    </location>
</feature>
<dbReference type="AlphaFoldDB" id="A0A2T9YQZ2"/>
<evidence type="ECO:0000256" key="1">
    <source>
        <dbReference type="ARBA" id="ARBA00022884"/>
    </source>
</evidence>
<evidence type="ECO:0000313" key="5">
    <source>
        <dbReference type="EMBL" id="PVU94749.1"/>
    </source>
</evidence>
<dbReference type="GO" id="GO:0005634">
    <property type="term" value="C:nucleus"/>
    <property type="evidence" value="ECO:0007669"/>
    <property type="project" value="TreeGrafter"/>
</dbReference>
<dbReference type="Gene3D" id="3.30.70.330">
    <property type="match status" value="2"/>
</dbReference>
<dbReference type="Proteomes" id="UP000245383">
    <property type="component" value="Unassembled WGS sequence"/>
</dbReference>
<dbReference type="PANTHER" id="PTHR23003">
    <property type="entry name" value="RNA RECOGNITION MOTIF RRM DOMAIN CONTAINING PROTEIN"/>
    <property type="match status" value="1"/>
</dbReference>
<evidence type="ECO:0000259" key="4">
    <source>
        <dbReference type="PROSITE" id="PS50102"/>
    </source>
</evidence>
<dbReference type="SUPFAM" id="SSF48452">
    <property type="entry name" value="TPR-like"/>
    <property type="match status" value="1"/>
</dbReference>
<comment type="caution">
    <text evidence="5">The sequence shown here is derived from an EMBL/GenBank/DDBJ whole genome shotgun (WGS) entry which is preliminary data.</text>
</comment>
<gene>
    <name evidence="5" type="ORF">BB561_002288</name>
</gene>
<dbReference type="Gene3D" id="1.25.40.10">
    <property type="entry name" value="Tetratricopeptide repeat domain"/>
    <property type="match status" value="2"/>
</dbReference>
<dbReference type="SMART" id="SM00386">
    <property type="entry name" value="HAT"/>
    <property type="match status" value="5"/>
</dbReference>
<dbReference type="GO" id="GO:1990904">
    <property type="term" value="C:ribonucleoprotein complex"/>
    <property type="evidence" value="ECO:0007669"/>
    <property type="project" value="TreeGrafter"/>
</dbReference>
<feature type="region of interest" description="Disordered" evidence="3">
    <location>
        <begin position="544"/>
        <end position="563"/>
    </location>
</feature>
<dbReference type="InterPro" id="IPR011990">
    <property type="entry name" value="TPR-like_helical_dom_sf"/>
</dbReference>
<dbReference type="SUPFAM" id="SSF54928">
    <property type="entry name" value="RNA-binding domain, RBD"/>
    <property type="match status" value="2"/>
</dbReference>
<accession>A0A2T9YQZ2</accession>
<dbReference type="STRING" id="133385.A0A2T9YQZ2"/>
<dbReference type="InterPro" id="IPR035979">
    <property type="entry name" value="RBD_domain_sf"/>
</dbReference>
<dbReference type="PANTHER" id="PTHR23003:SF3">
    <property type="entry name" value="FI21236P1-RELATED"/>
    <property type="match status" value="1"/>
</dbReference>
<dbReference type="InterPro" id="IPR050374">
    <property type="entry name" value="RRT5_SRSF_SR"/>
</dbReference>
<protein>
    <recommendedName>
        <fullName evidence="4">RRM domain-containing protein</fullName>
    </recommendedName>
</protein>
<feature type="compositionally biased region" description="Basic and acidic residues" evidence="3">
    <location>
        <begin position="551"/>
        <end position="562"/>
    </location>
</feature>
<dbReference type="EMBL" id="MBFR01000075">
    <property type="protein sequence ID" value="PVU94749.1"/>
    <property type="molecule type" value="Genomic_DNA"/>
</dbReference>